<name>A0AAN7NX40_9COLE</name>
<dbReference type="AlphaFoldDB" id="A0AAN7NX40"/>
<keyword evidence="2" id="KW-0732">Signal</keyword>
<feature type="region of interest" description="Disordered" evidence="1">
    <location>
        <begin position="132"/>
        <end position="163"/>
    </location>
</feature>
<accession>A0AAN7NX40</accession>
<evidence type="ECO:0000313" key="3">
    <source>
        <dbReference type="EMBL" id="KAK4874780.1"/>
    </source>
</evidence>
<gene>
    <name evidence="3" type="ORF">RN001_014140</name>
</gene>
<feature type="region of interest" description="Disordered" evidence="1">
    <location>
        <begin position="25"/>
        <end position="44"/>
    </location>
</feature>
<feature type="chain" id="PRO_5042828210" evidence="2">
    <location>
        <begin position="21"/>
        <end position="219"/>
    </location>
</feature>
<keyword evidence="4" id="KW-1185">Reference proteome</keyword>
<proteinExistence type="predicted"/>
<sequence length="219" mass="24657">MKVNGVALILPIYLFQLALSAPLEEDRDPEDRRFHNRRKKPCRKDASGRTFFDWNYSNFNINNYFNDCGGYGQYPVHKPIGGGGHGGHHQHQHGGGFLGGPHNGGGFFGGNNGNKGGLFGLGLFDWFGGGNSRPINRPKPQSTEAPEVTESQNEDDDYQDDKPVNEDIDEVVLDRNQHAQLGYNPLFGNYDVTNFNPTKVVKRVNKEFNSFFRPFYDLF</sequence>
<dbReference type="Proteomes" id="UP001353858">
    <property type="component" value="Unassembled WGS sequence"/>
</dbReference>
<organism evidence="3 4">
    <name type="scientific">Aquatica leii</name>
    <dbReference type="NCBI Taxonomy" id="1421715"/>
    <lineage>
        <taxon>Eukaryota</taxon>
        <taxon>Metazoa</taxon>
        <taxon>Ecdysozoa</taxon>
        <taxon>Arthropoda</taxon>
        <taxon>Hexapoda</taxon>
        <taxon>Insecta</taxon>
        <taxon>Pterygota</taxon>
        <taxon>Neoptera</taxon>
        <taxon>Endopterygota</taxon>
        <taxon>Coleoptera</taxon>
        <taxon>Polyphaga</taxon>
        <taxon>Elateriformia</taxon>
        <taxon>Elateroidea</taxon>
        <taxon>Lampyridae</taxon>
        <taxon>Luciolinae</taxon>
        <taxon>Aquatica</taxon>
    </lineage>
</organism>
<evidence type="ECO:0000313" key="4">
    <source>
        <dbReference type="Proteomes" id="UP001353858"/>
    </source>
</evidence>
<feature type="signal peptide" evidence="2">
    <location>
        <begin position="1"/>
        <end position="20"/>
    </location>
</feature>
<dbReference type="EMBL" id="JARPUR010000006">
    <property type="protein sequence ID" value="KAK4874780.1"/>
    <property type="molecule type" value="Genomic_DNA"/>
</dbReference>
<reference evidence="4" key="1">
    <citation type="submission" date="2023-01" db="EMBL/GenBank/DDBJ databases">
        <title>Key to firefly adult light organ development and bioluminescence: homeobox transcription factors regulate luciferase expression and transportation to peroxisome.</title>
        <authorList>
            <person name="Fu X."/>
        </authorList>
    </citation>
    <scope>NUCLEOTIDE SEQUENCE [LARGE SCALE GENOMIC DNA]</scope>
</reference>
<evidence type="ECO:0000256" key="2">
    <source>
        <dbReference type="SAM" id="SignalP"/>
    </source>
</evidence>
<comment type="caution">
    <text evidence="3">The sequence shown here is derived from an EMBL/GenBank/DDBJ whole genome shotgun (WGS) entry which is preliminary data.</text>
</comment>
<evidence type="ECO:0000256" key="1">
    <source>
        <dbReference type="SAM" id="MobiDB-lite"/>
    </source>
</evidence>
<protein>
    <submittedName>
        <fullName evidence="3">Uncharacterized protein</fullName>
    </submittedName>
</protein>